<dbReference type="PANTHER" id="PTHR24159:SF5">
    <property type="entry name" value="ANK_REP_REGION DOMAIN-CONTAINING PROTEIN"/>
    <property type="match status" value="1"/>
</dbReference>
<sequence>MNFDEYINKMQNVQNILLQFIEGEDDKDDKFQELIQLLDDSKIRENCYEFRSFLHLLIKVSKNHHRHPGFFKDFERIINFLKDDIQKQFSNNEIFTIFKGNLKILLFLIQSQIVTPNRYISLNTNANYFYPEVKDFIQQIPEKFEGKKIIDEIPEKFEENRQKGENESHICELIRNNSITEFVTYTNQINFNLSLPIEKSLFETNSFLKDKEVSLIEYAAFYGSINIFQYLKMKGAKLTPSLWLYAIHSNNPEMIHLLESLEIEPEDKSYQECFIESIKCHHNRIATYIQNSHLQNEKENSKEVAIQCLKYYNFQFLQNDQIDKSLLFKLIQYDYCQIVDVLLREKDIDVNEFFVTKEEIKNFILIMKKFQIIHFNQILKNIIF</sequence>
<accession>A0ABR2J460</accession>
<dbReference type="SUPFAM" id="SSF48403">
    <property type="entry name" value="Ankyrin repeat"/>
    <property type="match status" value="1"/>
</dbReference>
<protein>
    <recommendedName>
        <fullName evidence="3">DUF3447 domain-containing protein</fullName>
    </recommendedName>
</protein>
<evidence type="ECO:0008006" key="3">
    <source>
        <dbReference type="Google" id="ProtNLM"/>
    </source>
</evidence>
<dbReference type="EMBL" id="JAPFFF010000013">
    <property type="protein sequence ID" value="KAK8872227.1"/>
    <property type="molecule type" value="Genomic_DNA"/>
</dbReference>
<organism evidence="1 2">
    <name type="scientific">Tritrichomonas musculus</name>
    <dbReference type="NCBI Taxonomy" id="1915356"/>
    <lineage>
        <taxon>Eukaryota</taxon>
        <taxon>Metamonada</taxon>
        <taxon>Parabasalia</taxon>
        <taxon>Tritrichomonadida</taxon>
        <taxon>Tritrichomonadidae</taxon>
        <taxon>Tritrichomonas</taxon>
    </lineage>
</organism>
<reference evidence="1 2" key="1">
    <citation type="submission" date="2024-04" db="EMBL/GenBank/DDBJ databases">
        <title>Tritrichomonas musculus Genome.</title>
        <authorList>
            <person name="Alves-Ferreira E."/>
            <person name="Grigg M."/>
            <person name="Lorenzi H."/>
            <person name="Galac M."/>
        </authorList>
    </citation>
    <scope>NUCLEOTIDE SEQUENCE [LARGE SCALE GENOMIC DNA]</scope>
    <source>
        <strain evidence="1 2">EAF2021</strain>
    </source>
</reference>
<keyword evidence="2" id="KW-1185">Reference proteome</keyword>
<gene>
    <name evidence="1" type="ORF">M9Y10_007992</name>
</gene>
<evidence type="ECO:0000313" key="2">
    <source>
        <dbReference type="Proteomes" id="UP001470230"/>
    </source>
</evidence>
<comment type="caution">
    <text evidence="1">The sequence shown here is derived from an EMBL/GenBank/DDBJ whole genome shotgun (WGS) entry which is preliminary data.</text>
</comment>
<evidence type="ECO:0000313" key="1">
    <source>
        <dbReference type="EMBL" id="KAK8872227.1"/>
    </source>
</evidence>
<dbReference type="PANTHER" id="PTHR24159">
    <property type="match status" value="1"/>
</dbReference>
<name>A0ABR2J460_9EUKA</name>
<dbReference type="Proteomes" id="UP001470230">
    <property type="component" value="Unassembled WGS sequence"/>
</dbReference>
<proteinExistence type="predicted"/>
<dbReference type="InterPro" id="IPR036770">
    <property type="entry name" value="Ankyrin_rpt-contain_sf"/>
</dbReference>